<gene>
    <name evidence="3" type="ORF">RHODGE_RHODGE_04180</name>
</gene>
<dbReference type="Proteomes" id="UP000289200">
    <property type="component" value="Unassembled WGS sequence"/>
</dbReference>
<dbReference type="InterPro" id="IPR010985">
    <property type="entry name" value="Ribbon_hlx_hlx"/>
</dbReference>
<dbReference type="InterPro" id="IPR013321">
    <property type="entry name" value="Arc_rbn_hlx_hlx"/>
</dbReference>
<sequence length="107" mass="11861">MTALIAMQSCYSAPMASLTIRKLDDELKRRLRLRAARNGRSMEEEARRILADGLQGETKTRAGGVAHDNVADAIAAIVDPIGGFEIEIPERTEGREPPRFDDWPDDP</sequence>
<dbReference type="AlphaFoldDB" id="A0A3S4BIT7"/>
<dbReference type="InterPro" id="IPR053853">
    <property type="entry name" value="FitA-like_RHH"/>
</dbReference>
<evidence type="ECO:0000256" key="1">
    <source>
        <dbReference type="SAM" id="MobiDB-lite"/>
    </source>
</evidence>
<proteinExistence type="predicted"/>
<protein>
    <recommendedName>
        <fullName evidence="2">Antitoxin FitA-like ribbon-helix-helix domain-containing protein</fullName>
    </recommendedName>
</protein>
<dbReference type="Pfam" id="PF22513">
    <property type="entry name" value="FitA-like_RHH"/>
    <property type="match status" value="1"/>
</dbReference>
<dbReference type="SUPFAM" id="SSF47598">
    <property type="entry name" value="Ribbon-helix-helix"/>
    <property type="match status" value="1"/>
</dbReference>
<feature type="region of interest" description="Disordered" evidence="1">
    <location>
        <begin position="86"/>
        <end position="107"/>
    </location>
</feature>
<dbReference type="GO" id="GO:0006355">
    <property type="term" value="P:regulation of DNA-templated transcription"/>
    <property type="evidence" value="ECO:0007669"/>
    <property type="project" value="InterPro"/>
</dbReference>
<feature type="compositionally biased region" description="Basic and acidic residues" evidence="1">
    <location>
        <begin position="88"/>
        <end position="107"/>
    </location>
</feature>
<accession>A0A3S4BIT7</accession>
<keyword evidence="4" id="KW-1185">Reference proteome</keyword>
<dbReference type="EMBL" id="UWOC01000184">
    <property type="protein sequence ID" value="VCU10976.1"/>
    <property type="molecule type" value="Genomic_DNA"/>
</dbReference>
<evidence type="ECO:0000313" key="4">
    <source>
        <dbReference type="Proteomes" id="UP000289200"/>
    </source>
</evidence>
<organism evidence="3 4">
    <name type="scientific">Rhodoplanes serenus</name>
    <dbReference type="NCBI Taxonomy" id="200615"/>
    <lineage>
        <taxon>Bacteria</taxon>
        <taxon>Pseudomonadati</taxon>
        <taxon>Pseudomonadota</taxon>
        <taxon>Alphaproteobacteria</taxon>
        <taxon>Hyphomicrobiales</taxon>
        <taxon>Nitrobacteraceae</taxon>
        <taxon>Rhodoplanes</taxon>
    </lineage>
</organism>
<evidence type="ECO:0000313" key="3">
    <source>
        <dbReference type="EMBL" id="VCU10976.1"/>
    </source>
</evidence>
<name>A0A3S4BIT7_9BRAD</name>
<comment type="caution">
    <text evidence="3">The sequence shown here is derived from an EMBL/GenBank/DDBJ whole genome shotgun (WGS) entry which is preliminary data.</text>
</comment>
<dbReference type="Gene3D" id="1.10.1220.10">
    <property type="entry name" value="Met repressor-like"/>
    <property type="match status" value="1"/>
</dbReference>
<feature type="domain" description="Antitoxin FitA-like ribbon-helix-helix" evidence="2">
    <location>
        <begin position="16"/>
        <end position="52"/>
    </location>
</feature>
<reference evidence="4" key="1">
    <citation type="submission" date="2018-10" db="EMBL/GenBank/DDBJ databases">
        <authorList>
            <person name="Peiro R."/>
            <person name="Begona"/>
            <person name="Cbmso G."/>
            <person name="Lopez M."/>
            <person name="Gonzalez S."/>
            <person name="Sacristan E."/>
            <person name="Castillo E."/>
        </authorList>
    </citation>
    <scope>NUCLEOTIDE SEQUENCE [LARGE SCALE GENOMIC DNA]</scope>
</reference>
<evidence type="ECO:0000259" key="2">
    <source>
        <dbReference type="Pfam" id="PF22513"/>
    </source>
</evidence>